<dbReference type="AlphaFoldDB" id="A0AAP0DUK9"/>
<protein>
    <submittedName>
        <fullName evidence="1">Uncharacterized protein</fullName>
    </submittedName>
</protein>
<dbReference type="Proteomes" id="UP001417504">
    <property type="component" value="Unassembled WGS sequence"/>
</dbReference>
<evidence type="ECO:0000313" key="1">
    <source>
        <dbReference type="EMBL" id="KAK9081385.1"/>
    </source>
</evidence>
<comment type="caution">
    <text evidence="1">The sequence shown here is derived from an EMBL/GenBank/DDBJ whole genome shotgun (WGS) entry which is preliminary data.</text>
</comment>
<dbReference type="EMBL" id="JBBNAE010000018">
    <property type="protein sequence ID" value="KAK9081385.1"/>
    <property type="molecule type" value="Genomic_DNA"/>
</dbReference>
<gene>
    <name evidence="1" type="ORF">Sjap_026672</name>
</gene>
<organism evidence="1 2">
    <name type="scientific">Stephania japonica</name>
    <dbReference type="NCBI Taxonomy" id="461633"/>
    <lineage>
        <taxon>Eukaryota</taxon>
        <taxon>Viridiplantae</taxon>
        <taxon>Streptophyta</taxon>
        <taxon>Embryophyta</taxon>
        <taxon>Tracheophyta</taxon>
        <taxon>Spermatophyta</taxon>
        <taxon>Magnoliopsida</taxon>
        <taxon>Ranunculales</taxon>
        <taxon>Menispermaceae</taxon>
        <taxon>Menispermoideae</taxon>
        <taxon>Cissampelideae</taxon>
        <taxon>Stephania</taxon>
    </lineage>
</organism>
<keyword evidence="2" id="KW-1185">Reference proteome</keyword>
<proteinExistence type="predicted"/>
<evidence type="ECO:0000313" key="2">
    <source>
        <dbReference type="Proteomes" id="UP001417504"/>
    </source>
</evidence>
<accession>A0AAP0DUK9</accession>
<reference evidence="1 2" key="1">
    <citation type="submission" date="2024-01" db="EMBL/GenBank/DDBJ databases">
        <title>Genome assemblies of Stephania.</title>
        <authorList>
            <person name="Yang L."/>
        </authorList>
    </citation>
    <scope>NUCLEOTIDE SEQUENCE [LARGE SCALE GENOMIC DNA]</scope>
    <source>
        <strain evidence="1">QJT</strain>
        <tissue evidence="1">Leaf</tissue>
    </source>
</reference>
<name>A0AAP0DUK9_9MAGN</name>
<sequence length="325" mass="36011">MRSDLSTAIGSAEWIEFFEAGTTSKATLPLLRKLELLMSEGELPMVGKDSTLIRNSLEHSLECRPRIGSKFYNLIAGINTGRLCPLRLGRIHIEAGKKAGETPTTVFLLVLRLLLARPNNKRKRSISVIGQPDVGSHAFSPVDKLEECIGKKDKEQRFFWVTALRLCTWQAATVIISALRISFVAYPLIVSLGKSFLEEVSRRANKLMLILRVKGGNPRSKEIRQKISGDGTSLSILIVFTVSSEFYRKIPCQSPHGCFEASGLASPLGSPVAYWSGKFLGDFLPLNRLSQDPLLLLHPWQHPSLSLTQNLGLFNETVSKKGFHG</sequence>